<accession>A0A1A9VHZ8</accession>
<dbReference type="VEuPathDB" id="VectorBase:GAUT038069"/>
<dbReference type="EnsemblMetazoa" id="GAUT038069-RA">
    <property type="protein sequence ID" value="GAUT038069-PA"/>
    <property type="gene ID" value="GAUT038069"/>
</dbReference>
<evidence type="ECO:0000313" key="1">
    <source>
        <dbReference type="EnsemblMetazoa" id="GAUT038069-PA"/>
    </source>
</evidence>
<evidence type="ECO:0000313" key="2">
    <source>
        <dbReference type="Proteomes" id="UP000078200"/>
    </source>
</evidence>
<proteinExistence type="predicted"/>
<dbReference type="AlphaFoldDB" id="A0A1A9VHZ8"/>
<sequence length="160" mass="18083">MPIRDFRLFVDISLRIQRSCRSALKATYEVLSGEAISLKFLDVVTILLKYCGIKCTAAKNSETQAVLIDLIASIGFFCANNKQNQDLLTSEQCSNIIKNLTRLPEYLNVVVYPCLVTLTFQNPNARNVIGRDFNLEFLDEYSKSDKAKKNHLVALLKETT</sequence>
<dbReference type="STRING" id="7395.A0A1A9VHZ8"/>
<dbReference type="PANTHER" id="PTHR31434:SF2">
    <property type="entry name" value="S PHASE CYCLIN A-ASSOCIATED PROTEIN IN THE ENDOPLASMIC RETICULUM"/>
    <property type="match status" value="1"/>
</dbReference>
<keyword evidence="2" id="KW-1185">Reference proteome</keyword>
<protein>
    <submittedName>
        <fullName evidence="1">Uncharacterized protein</fullName>
    </submittedName>
</protein>
<name>A0A1A9VHZ8_GLOAU</name>
<reference evidence="1" key="1">
    <citation type="submission" date="2020-05" db="UniProtKB">
        <authorList>
            <consortium name="EnsemblMetazoa"/>
        </authorList>
    </citation>
    <scope>IDENTIFICATION</scope>
    <source>
        <strain evidence="1">TTRI</strain>
    </source>
</reference>
<organism evidence="1 2">
    <name type="scientific">Glossina austeni</name>
    <name type="common">Savannah tsetse fly</name>
    <dbReference type="NCBI Taxonomy" id="7395"/>
    <lineage>
        <taxon>Eukaryota</taxon>
        <taxon>Metazoa</taxon>
        <taxon>Ecdysozoa</taxon>
        <taxon>Arthropoda</taxon>
        <taxon>Hexapoda</taxon>
        <taxon>Insecta</taxon>
        <taxon>Pterygota</taxon>
        <taxon>Neoptera</taxon>
        <taxon>Endopterygota</taxon>
        <taxon>Diptera</taxon>
        <taxon>Brachycera</taxon>
        <taxon>Muscomorpha</taxon>
        <taxon>Hippoboscoidea</taxon>
        <taxon>Glossinidae</taxon>
        <taxon>Glossina</taxon>
    </lineage>
</organism>
<dbReference type="Proteomes" id="UP000078200">
    <property type="component" value="Unassembled WGS sequence"/>
</dbReference>
<dbReference type="PANTHER" id="PTHR31434">
    <property type="entry name" value="S PHASE CYCLIN A-ASSOCIATED PROTEIN IN THE ENDOPLASMIC RETICULUM"/>
    <property type="match status" value="1"/>
</dbReference>